<dbReference type="Gene3D" id="3.40.720.10">
    <property type="entry name" value="Alkaline Phosphatase, subunit A"/>
    <property type="match status" value="1"/>
</dbReference>
<evidence type="ECO:0000256" key="1">
    <source>
        <dbReference type="SAM" id="MobiDB-lite"/>
    </source>
</evidence>
<dbReference type="InterPro" id="IPR017850">
    <property type="entry name" value="Alkaline_phosphatase_core_sf"/>
</dbReference>
<feature type="compositionally biased region" description="Basic and acidic residues" evidence="1">
    <location>
        <begin position="30"/>
        <end position="40"/>
    </location>
</feature>
<evidence type="ECO:0008006" key="3">
    <source>
        <dbReference type="Google" id="ProtNLM"/>
    </source>
</evidence>
<reference evidence="2" key="1">
    <citation type="submission" date="2020-02" db="EMBL/GenBank/DDBJ databases">
        <authorList>
            <person name="Meier V. D."/>
        </authorList>
    </citation>
    <scope>NUCLEOTIDE SEQUENCE</scope>
    <source>
        <strain evidence="2">AVDCRST_MAG59</strain>
    </source>
</reference>
<dbReference type="SUPFAM" id="SSF53649">
    <property type="entry name" value="Alkaline phosphatase-like"/>
    <property type="match status" value="1"/>
</dbReference>
<gene>
    <name evidence="2" type="ORF">AVDCRST_MAG59-1104</name>
</gene>
<sequence length="83" mass="9636">ERFKDGAKPTYAAIRTEHRLYVEYDTGERELYDHRRDPHETNNLLADENEDEGGRQPEVEDLSRQLAEMVRCKGDGCREAARG</sequence>
<proteinExistence type="predicted"/>
<feature type="non-terminal residue" evidence="2">
    <location>
        <position position="1"/>
    </location>
</feature>
<dbReference type="AlphaFoldDB" id="A0A6J4UCM3"/>
<protein>
    <recommendedName>
        <fullName evidence="3">Sulfatase</fullName>
    </recommendedName>
</protein>
<feature type="region of interest" description="Disordered" evidence="1">
    <location>
        <begin position="30"/>
        <end position="60"/>
    </location>
</feature>
<dbReference type="EMBL" id="CADCWF010000066">
    <property type="protein sequence ID" value="CAA9544032.1"/>
    <property type="molecule type" value="Genomic_DNA"/>
</dbReference>
<name>A0A6J4UCM3_9BACT</name>
<accession>A0A6J4UCM3</accession>
<organism evidence="2">
    <name type="scientific">uncultured Thermomicrobiales bacterium</name>
    <dbReference type="NCBI Taxonomy" id="1645740"/>
    <lineage>
        <taxon>Bacteria</taxon>
        <taxon>Pseudomonadati</taxon>
        <taxon>Thermomicrobiota</taxon>
        <taxon>Thermomicrobia</taxon>
        <taxon>Thermomicrobiales</taxon>
        <taxon>environmental samples</taxon>
    </lineage>
</organism>
<evidence type="ECO:0000313" key="2">
    <source>
        <dbReference type="EMBL" id="CAA9544032.1"/>
    </source>
</evidence>